<evidence type="ECO:0000313" key="2">
    <source>
        <dbReference type="Proteomes" id="UP000783213"/>
    </source>
</evidence>
<organism evidence="1 2">
    <name type="scientific">Botrytis deweyae</name>
    <dbReference type="NCBI Taxonomy" id="2478750"/>
    <lineage>
        <taxon>Eukaryota</taxon>
        <taxon>Fungi</taxon>
        <taxon>Dikarya</taxon>
        <taxon>Ascomycota</taxon>
        <taxon>Pezizomycotina</taxon>
        <taxon>Leotiomycetes</taxon>
        <taxon>Helotiales</taxon>
        <taxon>Sclerotiniaceae</taxon>
        <taxon>Botrytis</taxon>
    </lineage>
</organism>
<dbReference type="EMBL" id="RCSX01000007">
    <property type="protein sequence ID" value="KAF7932639.1"/>
    <property type="molecule type" value="Genomic_DNA"/>
</dbReference>
<protein>
    <recommendedName>
        <fullName evidence="3">MADS-box domain-containing protein</fullName>
    </recommendedName>
</protein>
<evidence type="ECO:0008006" key="3">
    <source>
        <dbReference type="Google" id="ProtNLM"/>
    </source>
</evidence>
<keyword evidence="2" id="KW-1185">Reference proteome</keyword>
<sequence length="126" mass="13995">MKRQLRTKSSQRSDQLCDQCKKRKIGYDLEDFDGLNTRVVSIEGAVSRIAQYLNSSHSSIASSTSTASPYHEVIDFSIHASISDDPFGNNQSGPQPRIYDRSSHRFMDAAGDEGFYGQSSAYASFD</sequence>
<dbReference type="Proteomes" id="UP000783213">
    <property type="component" value="Unassembled WGS sequence"/>
</dbReference>
<gene>
    <name evidence="1" type="ORF">EAE98_003938</name>
</gene>
<reference evidence="1 2" key="1">
    <citation type="journal article" date="2020" name="Genome Biol. Evol.">
        <title>Comparative genomics of Sclerotiniaceae.</title>
        <authorList>
            <person name="Valero Jimenez C.A."/>
            <person name="Steentjes M."/>
            <person name="Scholten O.E."/>
            <person name="Van Kan J.A.L."/>
        </authorList>
    </citation>
    <scope>NUCLEOTIDE SEQUENCE [LARGE SCALE GENOMIC DNA]</scope>
    <source>
        <strain evidence="1 2">B1</strain>
    </source>
</reference>
<accession>A0ABQ7ISC1</accession>
<dbReference type="GeneID" id="62230712"/>
<name>A0ABQ7ISC1_9HELO</name>
<evidence type="ECO:0000313" key="1">
    <source>
        <dbReference type="EMBL" id="KAF7932639.1"/>
    </source>
</evidence>
<comment type="caution">
    <text evidence="1">The sequence shown here is derived from an EMBL/GenBank/DDBJ whole genome shotgun (WGS) entry which is preliminary data.</text>
</comment>
<proteinExistence type="predicted"/>
<dbReference type="RefSeq" id="XP_038812031.1">
    <property type="nucleotide sequence ID" value="XM_038951558.1"/>
</dbReference>